<dbReference type="PANTHER" id="PTHR12670">
    <property type="entry name" value="CERAMIDASE"/>
    <property type="match status" value="1"/>
</dbReference>
<evidence type="ECO:0000313" key="3">
    <source>
        <dbReference type="EMBL" id="MFB6397273.1"/>
    </source>
</evidence>
<dbReference type="RefSeq" id="WP_364222500.1">
    <property type="nucleotide sequence ID" value="NZ_JBCGDC010000133.1"/>
</dbReference>
<reference evidence="3 4" key="1">
    <citation type="submission" date="2024-04" db="EMBL/GenBank/DDBJ databases">
        <title>Polymorphospora sp. isolated from Baiyangdian Lake in Xiong'an New Area.</title>
        <authorList>
            <person name="Zhang X."/>
            <person name="Liu J."/>
        </authorList>
    </citation>
    <scope>NUCLEOTIDE SEQUENCE [LARGE SCALE GENOMIC DNA]</scope>
    <source>
        <strain evidence="3 4">2-325</strain>
    </source>
</reference>
<keyword evidence="1" id="KW-0746">Sphingolipid metabolism</keyword>
<name>A0ABV5CZ32_9ACTN</name>
<dbReference type="EC" id="3.5.1.23" evidence="1"/>
<protein>
    <recommendedName>
        <fullName evidence="1">Neutral ceramidase</fullName>
        <ecNumber evidence="1">3.5.1.23</ecNumber>
    </recommendedName>
</protein>
<comment type="caution">
    <text evidence="3">The sequence shown here is derived from an EMBL/GenBank/DDBJ whole genome shotgun (WGS) entry which is preliminary data.</text>
</comment>
<gene>
    <name evidence="3" type="ORF">AAFH96_29875</name>
</gene>
<accession>A0ABV5CZ32</accession>
<comment type="similarity">
    <text evidence="1">Belongs to the neutral ceramidase family.</text>
</comment>
<keyword evidence="4" id="KW-1185">Reference proteome</keyword>
<sequence>MSNLQVGVGRVDITPRSAVPMAGYPVIHPIDGGPRDHDGYIGRTGDFVDVADPTYARAVALTDADGTAVLVSLDVCVVTAAVTATVRRRVRDAYGIPETSVMLVATHNHSGPDFTGQWEPVDPSVTAAVVDGVVQAVAEAVGSRQPATAGVGVGRLAGLTINRRDASGPVDPDVPVVRFDGADGSCLALVYGYACHPVIVGTHNRSISGEFPGLCSAMLEAVPGGPRVALFVNGGAGNINPRAFPYPDGENVVLAGRRGRDPRIRSIPVAARFATALGGEVLRTAAVTATGPLRPGQGVGGALRTVEAPLKPADQLDRLLRHIPHSPAVAKVWRTARSLVTEVSLLRLGPLVLLGIPGEPFVETALRLQTRTPDTLLRVAGYANDYPGYLSPPDEMAKNRYESVATPLSLDGVAQVLDAVDAMAGSV</sequence>
<proteinExistence type="inferred from homology"/>
<dbReference type="InterPro" id="IPR031329">
    <property type="entry name" value="NEUT/ALK_ceramidase_N"/>
</dbReference>
<keyword evidence="1" id="KW-0443">Lipid metabolism</keyword>
<dbReference type="EMBL" id="JBCGDC010000133">
    <property type="protein sequence ID" value="MFB6397273.1"/>
    <property type="molecule type" value="Genomic_DNA"/>
</dbReference>
<dbReference type="Pfam" id="PF04734">
    <property type="entry name" value="Ceramidase_alk"/>
    <property type="match status" value="1"/>
</dbReference>
<evidence type="ECO:0000259" key="2">
    <source>
        <dbReference type="Pfam" id="PF04734"/>
    </source>
</evidence>
<dbReference type="PANTHER" id="PTHR12670:SF1">
    <property type="entry name" value="NEUTRAL CERAMIDASE"/>
    <property type="match status" value="1"/>
</dbReference>
<evidence type="ECO:0000256" key="1">
    <source>
        <dbReference type="RuleBase" id="RU366019"/>
    </source>
</evidence>
<dbReference type="Proteomes" id="UP001582793">
    <property type="component" value="Unassembled WGS sequence"/>
</dbReference>
<feature type="domain" description="Neutral/alkaline non-lysosomal ceramidase N-terminal" evidence="2">
    <location>
        <begin position="52"/>
        <end position="222"/>
    </location>
</feature>
<dbReference type="InterPro" id="IPR006823">
    <property type="entry name" value="Ceramidase_alk"/>
</dbReference>
<evidence type="ECO:0000313" key="4">
    <source>
        <dbReference type="Proteomes" id="UP001582793"/>
    </source>
</evidence>
<organism evidence="3 4">
    <name type="scientific">Polymorphospora lycopeni</name>
    <dbReference type="NCBI Taxonomy" id="3140240"/>
    <lineage>
        <taxon>Bacteria</taxon>
        <taxon>Bacillati</taxon>
        <taxon>Actinomycetota</taxon>
        <taxon>Actinomycetes</taxon>
        <taxon>Micromonosporales</taxon>
        <taxon>Micromonosporaceae</taxon>
        <taxon>Polymorphospora</taxon>
    </lineage>
</organism>
<comment type="catalytic activity">
    <reaction evidence="1">
        <text>an N-acylsphing-4-enine + H2O = sphing-4-enine + a fatty acid</text>
        <dbReference type="Rhea" id="RHEA:20856"/>
        <dbReference type="ChEBI" id="CHEBI:15377"/>
        <dbReference type="ChEBI" id="CHEBI:28868"/>
        <dbReference type="ChEBI" id="CHEBI:52639"/>
        <dbReference type="ChEBI" id="CHEBI:57756"/>
        <dbReference type="EC" id="3.5.1.23"/>
    </reaction>
</comment>
<keyword evidence="1" id="KW-0378">Hydrolase</keyword>